<dbReference type="PANTHER" id="PTHR33490:SF12">
    <property type="entry name" value="BLL5557 PROTEIN"/>
    <property type="match status" value="1"/>
</dbReference>
<dbReference type="SMART" id="SM00460">
    <property type="entry name" value="TGc"/>
    <property type="match status" value="1"/>
</dbReference>
<comment type="caution">
    <text evidence="2">The sequence shown here is derived from an EMBL/GenBank/DDBJ whole genome shotgun (WGS) entry which is preliminary data.</text>
</comment>
<evidence type="ECO:0000313" key="3">
    <source>
        <dbReference type="Proteomes" id="UP001160142"/>
    </source>
</evidence>
<protein>
    <submittedName>
        <fullName evidence="2">Transglutaminase-like putative cysteine protease</fullName>
    </submittedName>
</protein>
<dbReference type="EMBL" id="JARXVQ010000001">
    <property type="protein sequence ID" value="MDH6180536.1"/>
    <property type="molecule type" value="Genomic_DNA"/>
</dbReference>
<keyword evidence="3" id="KW-1185">Reference proteome</keyword>
<dbReference type="InterPro" id="IPR002931">
    <property type="entry name" value="Transglutaminase-like"/>
</dbReference>
<dbReference type="Pfam" id="PF01841">
    <property type="entry name" value="Transglut_core"/>
    <property type="match status" value="1"/>
</dbReference>
<gene>
    <name evidence="2" type="ORF">M2152_000718</name>
</gene>
<dbReference type="SUPFAM" id="SSF54001">
    <property type="entry name" value="Cysteine proteinases"/>
    <property type="match status" value="1"/>
</dbReference>
<reference evidence="2 3" key="1">
    <citation type="submission" date="2023-04" db="EMBL/GenBank/DDBJ databases">
        <title>Genome Encyclopedia of Bacteria and Archaea VI: Functional Genomics of Type Strains.</title>
        <authorList>
            <person name="Whitman W."/>
        </authorList>
    </citation>
    <scope>NUCLEOTIDE SEQUENCE [LARGE SCALE GENOMIC DNA]</scope>
    <source>
        <strain evidence="2 3">SG_E_30_P1</strain>
    </source>
</reference>
<organism evidence="2 3">
    <name type="scientific">Antiquaquibacter oligotrophicus</name>
    <dbReference type="NCBI Taxonomy" id="2880260"/>
    <lineage>
        <taxon>Bacteria</taxon>
        <taxon>Bacillati</taxon>
        <taxon>Actinomycetota</taxon>
        <taxon>Actinomycetes</taxon>
        <taxon>Micrococcales</taxon>
        <taxon>Microbacteriaceae</taxon>
        <taxon>Antiquaquibacter</taxon>
    </lineage>
</organism>
<name>A0ABT6KLA8_9MICO</name>
<dbReference type="InterPro" id="IPR038765">
    <property type="entry name" value="Papain-like_cys_pep_sf"/>
</dbReference>
<evidence type="ECO:0000259" key="1">
    <source>
        <dbReference type="SMART" id="SM00460"/>
    </source>
</evidence>
<dbReference type="Proteomes" id="UP001160142">
    <property type="component" value="Unassembled WGS sequence"/>
</dbReference>
<proteinExistence type="predicted"/>
<dbReference type="RefSeq" id="WP_322132885.1">
    <property type="nucleotide sequence ID" value="NZ_CP085036.1"/>
</dbReference>
<dbReference type="PANTHER" id="PTHR33490">
    <property type="entry name" value="BLR5614 PROTEIN-RELATED"/>
    <property type="match status" value="1"/>
</dbReference>
<evidence type="ECO:0000313" key="2">
    <source>
        <dbReference type="EMBL" id="MDH6180536.1"/>
    </source>
</evidence>
<dbReference type="Gene3D" id="2.60.40.2250">
    <property type="match status" value="1"/>
</dbReference>
<sequence>MIRNVAVHLDLELGGATNLVFGIAAAQGAAIRAENLEFSTAALAVDELIDTHGSRLHVADAEPGRLSVDYRLEVEGRAEPAPTDRLDLIRYLRPSRYCESDSLTPMARQTFSGLSGHALLTSVVDWVSSHLTYVSGSSEPTDGAVQTLADRRGVCRDYAHLVIALLRALDIPARMVAVYAPGLSPMDFHAVVEAHIDGQWWLVDATRLAPRQSMLRISTGRDAADVAFLTNHGSDLTLLTMEVLAVVDELPYDDGEQPVQLG</sequence>
<accession>A0ABT6KLA8</accession>
<feature type="domain" description="Transglutaminase-like" evidence="1">
    <location>
        <begin position="147"/>
        <end position="207"/>
    </location>
</feature>
<dbReference type="Gene3D" id="3.10.620.30">
    <property type="match status" value="1"/>
</dbReference>